<feature type="compositionally biased region" description="Polar residues" evidence="1">
    <location>
        <begin position="52"/>
        <end position="63"/>
    </location>
</feature>
<dbReference type="RefSeq" id="WP_343905564.1">
    <property type="nucleotide sequence ID" value="NZ_BAAAIS010000003.1"/>
</dbReference>
<accession>A0ABW4PZD8</accession>
<evidence type="ECO:0000313" key="3">
    <source>
        <dbReference type="Proteomes" id="UP001597280"/>
    </source>
</evidence>
<dbReference type="EMBL" id="JBHUFL010000003">
    <property type="protein sequence ID" value="MFD1836217.1"/>
    <property type="molecule type" value="Genomic_DNA"/>
</dbReference>
<comment type="caution">
    <text evidence="2">The sequence shown here is derived from an EMBL/GenBank/DDBJ whole genome shotgun (WGS) entry which is preliminary data.</text>
</comment>
<sequence>MAGDDVMVVVDGVRVRRDEADALGIKVPGASAPAPAPETDDDAKRPARKQRTVPNKQRTASNK</sequence>
<reference evidence="3" key="1">
    <citation type="journal article" date="2019" name="Int. J. Syst. Evol. Microbiol.">
        <title>The Global Catalogue of Microorganisms (GCM) 10K type strain sequencing project: providing services to taxonomists for standard genome sequencing and annotation.</title>
        <authorList>
            <consortium name="The Broad Institute Genomics Platform"/>
            <consortium name="The Broad Institute Genome Sequencing Center for Infectious Disease"/>
            <person name="Wu L."/>
            <person name="Ma J."/>
        </authorList>
    </citation>
    <scope>NUCLEOTIDE SEQUENCE [LARGE SCALE GENOMIC DNA]</scope>
    <source>
        <strain evidence="3">JCM 11650</strain>
    </source>
</reference>
<gene>
    <name evidence="2" type="ORF">ACFSDA_14195</name>
</gene>
<keyword evidence="3" id="KW-1185">Reference proteome</keyword>
<name>A0ABW4PZD8_9MICO</name>
<evidence type="ECO:0000256" key="1">
    <source>
        <dbReference type="SAM" id="MobiDB-lite"/>
    </source>
</evidence>
<feature type="region of interest" description="Disordered" evidence="1">
    <location>
        <begin position="24"/>
        <end position="63"/>
    </location>
</feature>
<proteinExistence type="predicted"/>
<evidence type="ECO:0008006" key="4">
    <source>
        <dbReference type="Google" id="ProtNLM"/>
    </source>
</evidence>
<dbReference type="Proteomes" id="UP001597280">
    <property type="component" value="Unassembled WGS sequence"/>
</dbReference>
<protein>
    <recommendedName>
        <fullName evidence="4">Preprotein translocase subunit YajC</fullName>
    </recommendedName>
</protein>
<organism evidence="2 3">
    <name type="scientific">Brachybacterium rhamnosum</name>
    <dbReference type="NCBI Taxonomy" id="173361"/>
    <lineage>
        <taxon>Bacteria</taxon>
        <taxon>Bacillati</taxon>
        <taxon>Actinomycetota</taxon>
        <taxon>Actinomycetes</taxon>
        <taxon>Micrococcales</taxon>
        <taxon>Dermabacteraceae</taxon>
        <taxon>Brachybacterium</taxon>
    </lineage>
</organism>
<evidence type="ECO:0000313" key="2">
    <source>
        <dbReference type="EMBL" id="MFD1836217.1"/>
    </source>
</evidence>